<dbReference type="EMBL" id="CATQJA010001087">
    <property type="protein sequence ID" value="CAJ0565675.1"/>
    <property type="molecule type" value="Genomic_DNA"/>
</dbReference>
<keyword evidence="5" id="KW-1185">Reference proteome</keyword>
<evidence type="ECO:0000313" key="5">
    <source>
        <dbReference type="Proteomes" id="UP001177023"/>
    </source>
</evidence>
<dbReference type="AlphaFoldDB" id="A0AA36GB74"/>
<feature type="signal peptide" evidence="2">
    <location>
        <begin position="1"/>
        <end position="20"/>
    </location>
</feature>
<evidence type="ECO:0000256" key="1">
    <source>
        <dbReference type="SAM" id="MobiDB-lite"/>
    </source>
</evidence>
<reference evidence="4" key="1">
    <citation type="submission" date="2023-06" db="EMBL/GenBank/DDBJ databases">
        <authorList>
            <person name="Delattre M."/>
        </authorList>
    </citation>
    <scope>NUCLEOTIDE SEQUENCE</scope>
    <source>
        <strain evidence="4">AF72</strain>
    </source>
</reference>
<evidence type="ECO:0000256" key="2">
    <source>
        <dbReference type="SAM" id="SignalP"/>
    </source>
</evidence>
<dbReference type="EMBL" id="CATQJA010002709">
    <property type="protein sequence ID" value="CAJ0587179.1"/>
    <property type="molecule type" value="Genomic_DNA"/>
</dbReference>
<proteinExistence type="predicted"/>
<sequence length="184" mass="19725">MRKVFVIALIGLLLVASLDAAKKSGKEAKGKKGAKAEKVKEPKVKAEKKAKAVEEPVVEAEPEEAAVEEPVHEEAPALCPFAASHGVHHAPLDAVHHQQRLIKPKSLKVLSQYEQCKLECKKQRDQVTAQQYVEQLKTELAAAEQALIDQAAAVEAHAEPAAIAPHDTPAVEHHAEPAAAHPAA</sequence>
<accession>A0AA36GB74</accession>
<comment type="caution">
    <text evidence="4">The sequence shown here is derived from an EMBL/GenBank/DDBJ whole genome shotgun (WGS) entry which is preliminary data.</text>
</comment>
<dbReference type="Proteomes" id="UP001177023">
    <property type="component" value="Unassembled WGS sequence"/>
</dbReference>
<protein>
    <submittedName>
        <fullName evidence="4">Uncharacterized protein</fullName>
    </submittedName>
</protein>
<keyword evidence="2" id="KW-0732">Signal</keyword>
<evidence type="ECO:0000313" key="4">
    <source>
        <dbReference type="EMBL" id="CAJ0587179.1"/>
    </source>
</evidence>
<feature type="chain" id="PRO_5041630177" evidence="2">
    <location>
        <begin position="21"/>
        <end position="184"/>
    </location>
</feature>
<feature type="region of interest" description="Disordered" evidence="1">
    <location>
        <begin position="22"/>
        <end position="60"/>
    </location>
</feature>
<organism evidence="4 5">
    <name type="scientific">Mesorhabditis spiculigera</name>
    <dbReference type="NCBI Taxonomy" id="96644"/>
    <lineage>
        <taxon>Eukaryota</taxon>
        <taxon>Metazoa</taxon>
        <taxon>Ecdysozoa</taxon>
        <taxon>Nematoda</taxon>
        <taxon>Chromadorea</taxon>
        <taxon>Rhabditida</taxon>
        <taxon>Rhabditina</taxon>
        <taxon>Rhabditomorpha</taxon>
        <taxon>Rhabditoidea</taxon>
        <taxon>Rhabditidae</taxon>
        <taxon>Mesorhabditinae</taxon>
        <taxon>Mesorhabditis</taxon>
    </lineage>
</organism>
<gene>
    <name evidence="4" type="ORF">MSPICULIGERA_LOCUS25156</name>
    <name evidence="3" type="ORF">MSPICULIGERA_LOCUS4307</name>
</gene>
<evidence type="ECO:0000313" key="3">
    <source>
        <dbReference type="EMBL" id="CAJ0565675.1"/>
    </source>
</evidence>
<name>A0AA36GB74_9BILA</name>
<feature type="non-terminal residue" evidence="4">
    <location>
        <position position="184"/>
    </location>
</feature>
<feature type="compositionally biased region" description="Basic and acidic residues" evidence="1">
    <location>
        <begin position="22"/>
        <end position="54"/>
    </location>
</feature>